<protein>
    <submittedName>
        <fullName evidence="2">Uncharacterized protein</fullName>
    </submittedName>
</protein>
<proteinExistence type="predicted"/>
<evidence type="ECO:0000313" key="3">
    <source>
        <dbReference type="Proteomes" id="UP000591131"/>
    </source>
</evidence>
<feature type="region of interest" description="Disordered" evidence="1">
    <location>
        <begin position="41"/>
        <end position="65"/>
    </location>
</feature>
<dbReference type="AlphaFoldDB" id="A0A7J6L2Y7"/>
<evidence type="ECO:0000313" key="2">
    <source>
        <dbReference type="EMBL" id="KAF4653955.1"/>
    </source>
</evidence>
<dbReference type="EMBL" id="JAAPAO010000773">
    <property type="protein sequence ID" value="KAF4653955.1"/>
    <property type="molecule type" value="Genomic_DNA"/>
</dbReference>
<reference evidence="2 3" key="1">
    <citation type="submission" date="2020-04" db="EMBL/GenBank/DDBJ databases">
        <title>Perkinsus chesapeaki whole genome sequence.</title>
        <authorList>
            <person name="Bogema D.R."/>
        </authorList>
    </citation>
    <scope>NUCLEOTIDE SEQUENCE [LARGE SCALE GENOMIC DNA]</scope>
    <source>
        <strain evidence="2">ATCC PRA-425</strain>
    </source>
</reference>
<sequence>MAIASQGIKRPGGLDNDHAAKLAKFARTAFSSWRGDRANSVEMVSDDSEHSDDEMAGSGSEAEQNEPLELEVYSEGAEGLCALRHGEFFWNFWVGNNQVATSYIHCVQLNSPQRLGLAFYKDNHTMPYVKDGSAAYIRDPLAVLPISVSSPHTPEESCRNAADAVKSFLVNRDKLRPDTPIDTMLCSLYKKDVYEKMYPSSEALPHKFSSLRV</sequence>
<comment type="caution">
    <text evidence="2">The sequence shown here is derived from an EMBL/GenBank/DDBJ whole genome shotgun (WGS) entry which is preliminary data.</text>
</comment>
<accession>A0A7J6L2Y7</accession>
<dbReference type="Proteomes" id="UP000591131">
    <property type="component" value="Unassembled WGS sequence"/>
</dbReference>
<gene>
    <name evidence="2" type="ORF">FOL47_010218</name>
</gene>
<evidence type="ECO:0000256" key="1">
    <source>
        <dbReference type="SAM" id="MobiDB-lite"/>
    </source>
</evidence>
<name>A0A7J6L2Y7_PERCH</name>
<keyword evidence="3" id="KW-1185">Reference proteome</keyword>
<organism evidence="2 3">
    <name type="scientific">Perkinsus chesapeaki</name>
    <name type="common">Clam parasite</name>
    <name type="synonym">Perkinsus andrewsi</name>
    <dbReference type="NCBI Taxonomy" id="330153"/>
    <lineage>
        <taxon>Eukaryota</taxon>
        <taxon>Sar</taxon>
        <taxon>Alveolata</taxon>
        <taxon>Perkinsozoa</taxon>
        <taxon>Perkinsea</taxon>
        <taxon>Perkinsida</taxon>
        <taxon>Perkinsidae</taxon>
        <taxon>Perkinsus</taxon>
    </lineage>
</organism>
<feature type="compositionally biased region" description="Acidic residues" evidence="1">
    <location>
        <begin position="44"/>
        <end position="55"/>
    </location>
</feature>